<dbReference type="STRING" id="9244.A0A091J9X3"/>
<evidence type="ECO:0000313" key="5">
    <source>
        <dbReference type="Proteomes" id="UP000054308"/>
    </source>
</evidence>
<feature type="coiled-coil region" evidence="2">
    <location>
        <begin position="84"/>
        <end position="142"/>
    </location>
</feature>
<feature type="region of interest" description="Disordered" evidence="3">
    <location>
        <begin position="375"/>
        <end position="407"/>
    </location>
</feature>
<feature type="non-terminal residue" evidence="4">
    <location>
        <position position="1"/>
    </location>
</feature>
<feature type="non-terminal residue" evidence="4">
    <location>
        <position position="407"/>
    </location>
</feature>
<protein>
    <submittedName>
        <fullName evidence="4">Coiled-coil domain-containing protein 112</fullName>
    </submittedName>
</protein>
<dbReference type="PANTHER" id="PTHR21549">
    <property type="entry name" value="MUTATED IN BLADDER CANCER 1"/>
    <property type="match status" value="1"/>
</dbReference>
<feature type="compositionally biased region" description="Basic and acidic residues" evidence="3">
    <location>
        <begin position="375"/>
        <end position="397"/>
    </location>
</feature>
<dbReference type="Proteomes" id="UP000054308">
    <property type="component" value="Unassembled WGS sequence"/>
</dbReference>
<organism evidence="4 5">
    <name type="scientific">Calypte anna</name>
    <name type="common">Anna's hummingbird</name>
    <name type="synonym">Archilochus anna</name>
    <dbReference type="NCBI Taxonomy" id="9244"/>
    <lineage>
        <taxon>Eukaryota</taxon>
        <taxon>Metazoa</taxon>
        <taxon>Chordata</taxon>
        <taxon>Craniata</taxon>
        <taxon>Vertebrata</taxon>
        <taxon>Euteleostomi</taxon>
        <taxon>Archelosauria</taxon>
        <taxon>Archosauria</taxon>
        <taxon>Dinosauria</taxon>
        <taxon>Saurischia</taxon>
        <taxon>Theropoda</taxon>
        <taxon>Coelurosauria</taxon>
        <taxon>Aves</taxon>
        <taxon>Neognathae</taxon>
        <taxon>Neoaves</taxon>
        <taxon>Strisores</taxon>
        <taxon>Apodiformes</taxon>
        <taxon>Trochilidae</taxon>
        <taxon>Calypte</taxon>
    </lineage>
</organism>
<keyword evidence="1 2" id="KW-0175">Coiled coil</keyword>
<name>A0A091J9X3_CALAN</name>
<accession>A0A091J9X3</accession>
<feature type="region of interest" description="Disordered" evidence="3">
    <location>
        <begin position="335"/>
        <end position="357"/>
    </location>
</feature>
<sequence length="407" mass="48674">QNDSCSSTAGAGQQFQNWKTKTEQAKKVETLRIAEKLKIQLANTEKDRNVYLYNRKRDFRVEYSMLEELEQTGRSISSLFSLTEAKILQQLSKIQTTVKRLQRQLKDVKPTPEFVGKLKEMMEEVENAINAFKEEQRQIYEQLLKDEKTAISELSVFERKVQLWALGSSTREKVSKLPSARVPVNRPLKNNLPEEVVEFERFLQGTGGRQGGWDDFDHQNFLKVWTKHKGRQSYMEEALEYLCGRTKENIEQHGKWYQEFLILHERKKESIKKWKEKQQQEKEGKLKDKEKSEKMLKEEWLQREEAQKQKAEERKRQHAAIEAWKKQKTLALEMEKASHLKQEEEKKKKQQKELQRQRQMKLLLERYSLEKKEKEELEKLEKEKREAAEKEERKRSIAEAITKFQKR</sequence>
<feature type="compositionally biased region" description="Basic and acidic residues" evidence="3">
    <location>
        <begin position="335"/>
        <end position="356"/>
    </location>
</feature>
<feature type="compositionally biased region" description="Polar residues" evidence="3">
    <location>
        <begin position="1"/>
        <end position="19"/>
    </location>
</feature>
<gene>
    <name evidence="4" type="ORF">N300_08300</name>
</gene>
<dbReference type="EMBL" id="KL218793">
    <property type="protein sequence ID" value="KFP08506.1"/>
    <property type="molecule type" value="Genomic_DNA"/>
</dbReference>
<keyword evidence="5" id="KW-1185">Reference proteome</keyword>
<proteinExistence type="predicted"/>
<evidence type="ECO:0000256" key="3">
    <source>
        <dbReference type="SAM" id="MobiDB-lite"/>
    </source>
</evidence>
<dbReference type="InterPro" id="IPR039902">
    <property type="entry name" value="CCDC148/CCDC112"/>
</dbReference>
<reference evidence="4 5" key="1">
    <citation type="submission" date="2014-04" db="EMBL/GenBank/DDBJ databases">
        <title>Genome evolution of avian class.</title>
        <authorList>
            <person name="Zhang G."/>
            <person name="Li C."/>
        </authorList>
    </citation>
    <scope>NUCLEOTIDE SEQUENCE [LARGE SCALE GENOMIC DNA]</scope>
    <source>
        <strain evidence="4">BGI_N300</strain>
    </source>
</reference>
<dbReference type="AlphaFoldDB" id="A0A091J9X3"/>
<evidence type="ECO:0000256" key="2">
    <source>
        <dbReference type="SAM" id="Coils"/>
    </source>
</evidence>
<feature type="region of interest" description="Disordered" evidence="3">
    <location>
        <begin position="1"/>
        <end position="22"/>
    </location>
</feature>
<evidence type="ECO:0000256" key="1">
    <source>
        <dbReference type="ARBA" id="ARBA00023054"/>
    </source>
</evidence>
<evidence type="ECO:0000313" key="4">
    <source>
        <dbReference type="EMBL" id="KFP08506.1"/>
    </source>
</evidence>
<dbReference type="PANTHER" id="PTHR21549:SF0">
    <property type="entry name" value="COILED-COIL DOMAIN-CONTAINING PROTEIN 112"/>
    <property type="match status" value="1"/>
</dbReference>